<reference evidence="1" key="1">
    <citation type="submission" date="2023-01" db="EMBL/GenBank/DDBJ databases">
        <title>Genome assembly of the deep-sea coral Lophelia pertusa.</title>
        <authorList>
            <person name="Herrera S."/>
            <person name="Cordes E."/>
        </authorList>
    </citation>
    <scope>NUCLEOTIDE SEQUENCE</scope>
    <source>
        <strain evidence="1">USNM1676648</strain>
        <tissue evidence="1">Polyp</tissue>
    </source>
</reference>
<dbReference type="EMBL" id="MU825608">
    <property type="protein sequence ID" value="KAJ7388137.1"/>
    <property type="molecule type" value="Genomic_DNA"/>
</dbReference>
<proteinExistence type="predicted"/>
<sequence>QENSCTVGNGQAYAVIKNKGRIYGTTQGFKHNGVLTAIKEAKQGDLDAIRDFEIKDGEGKKKRRAITFRRTAIPLPPKGKLLAKLQMTMKSMNFKIQERRFR</sequence>
<keyword evidence="2" id="KW-1185">Reference proteome</keyword>
<name>A0A9X0D5J2_9CNID</name>
<dbReference type="Proteomes" id="UP001163046">
    <property type="component" value="Unassembled WGS sequence"/>
</dbReference>
<protein>
    <submittedName>
        <fullName evidence="1">Uncharacterized protein</fullName>
    </submittedName>
</protein>
<evidence type="ECO:0000313" key="2">
    <source>
        <dbReference type="Proteomes" id="UP001163046"/>
    </source>
</evidence>
<gene>
    <name evidence="1" type="ORF">OS493_039572</name>
</gene>
<feature type="non-terminal residue" evidence="1">
    <location>
        <position position="1"/>
    </location>
</feature>
<comment type="caution">
    <text evidence="1">The sequence shown here is derived from an EMBL/GenBank/DDBJ whole genome shotgun (WGS) entry which is preliminary data.</text>
</comment>
<evidence type="ECO:0000313" key="1">
    <source>
        <dbReference type="EMBL" id="KAJ7388137.1"/>
    </source>
</evidence>
<dbReference type="AlphaFoldDB" id="A0A9X0D5J2"/>
<accession>A0A9X0D5J2</accession>
<organism evidence="1 2">
    <name type="scientific">Desmophyllum pertusum</name>
    <dbReference type="NCBI Taxonomy" id="174260"/>
    <lineage>
        <taxon>Eukaryota</taxon>
        <taxon>Metazoa</taxon>
        <taxon>Cnidaria</taxon>
        <taxon>Anthozoa</taxon>
        <taxon>Hexacorallia</taxon>
        <taxon>Scleractinia</taxon>
        <taxon>Caryophylliina</taxon>
        <taxon>Caryophylliidae</taxon>
        <taxon>Desmophyllum</taxon>
    </lineage>
</organism>